<feature type="compositionally biased region" description="Gly residues" evidence="1">
    <location>
        <begin position="388"/>
        <end position="446"/>
    </location>
</feature>
<protein>
    <submittedName>
        <fullName evidence="2">Uncharacterized protein</fullName>
    </submittedName>
</protein>
<dbReference type="EMBL" id="JACXAE010000024">
    <property type="protein sequence ID" value="MBD2771431.1"/>
    <property type="molecule type" value="Genomic_DNA"/>
</dbReference>
<gene>
    <name evidence="2" type="ORF">ICL16_04720</name>
</gene>
<feature type="compositionally biased region" description="Gly residues" evidence="1">
    <location>
        <begin position="53"/>
        <end position="73"/>
    </location>
</feature>
<proteinExistence type="predicted"/>
<dbReference type="Proteomes" id="UP000629098">
    <property type="component" value="Unassembled WGS sequence"/>
</dbReference>
<feature type="region of interest" description="Disordered" evidence="1">
    <location>
        <begin position="1"/>
        <end position="31"/>
    </location>
</feature>
<reference evidence="2" key="1">
    <citation type="submission" date="2020-09" db="EMBL/GenBank/DDBJ databases">
        <title>Iningainema tapete sp. nov. (Scytonemataceae, Cyanobacteria) from greenhouses in central Florida (USA) produces two types of nodularin with biosynthetic potential for microcystin-LR and anabaenopeptins.</title>
        <authorList>
            <person name="Berthold D.E."/>
            <person name="Lefler F.W."/>
            <person name="Huang I.-S."/>
            <person name="Abdulla H."/>
            <person name="Zimba P.V."/>
            <person name="Laughinghouse H.D. IV."/>
        </authorList>
    </citation>
    <scope>NUCLEOTIDE SEQUENCE</scope>
    <source>
        <strain evidence="2">BLCCT55</strain>
    </source>
</reference>
<feature type="non-terminal residue" evidence="2">
    <location>
        <position position="1"/>
    </location>
</feature>
<accession>A0A8J6XG94</accession>
<evidence type="ECO:0000313" key="3">
    <source>
        <dbReference type="Proteomes" id="UP000629098"/>
    </source>
</evidence>
<name>A0A8J6XG94_9CYAN</name>
<comment type="caution">
    <text evidence="2">The sequence shown here is derived from an EMBL/GenBank/DDBJ whole genome shotgun (WGS) entry which is preliminary data.</text>
</comment>
<keyword evidence="3" id="KW-1185">Reference proteome</keyword>
<feature type="compositionally biased region" description="Gly residues" evidence="1">
    <location>
        <begin position="109"/>
        <end position="163"/>
    </location>
</feature>
<dbReference type="AlphaFoldDB" id="A0A8J6XG94"/>
<feature type="region of interest" description="Disordered" evidence="1">
    <location>
        <begin position="369"/>
        <end position="446"/>
    </location>
</feature>
<dbReference type="RefSeq" id="WP_420485254.1">
    <property type="nucleotide sequence ID" value="NZ_CAWPPI010000024.1"/>
</dbReference>
<evidence type="ECO:0000256" key="1">
    <source>
        <dbReference type="SAM" id="MobiDB-lite"/>
    </source>
</evidence>
<organism evidence="2 3">
    <name type="scientific">Iningainema tapete BLCC-T55</name>
    <dbReference type="NCBI Taxonomy" id="2748662"/>
    <lineage>
        <taxon>Bacteria</taxon>
        <taxon>Bacillati</taxon>
        <taxon>Cyanobacteriota</taxon>
        <taxon>Cyanophyceae</taxon>
        <taxon>Nostocales</taxon>
        <taxon>Scytonemataceae</taxon>
        <taxon>Iningainema tapete</taxon>
    </lineage>
</organism>
<feature type="region of interest" description="Disordered" evidence="1">
    <location>
        <begin position="106"/>
        <end position="171"/>
    </location>
</feature>
<feature type="region of interest" description="Disordered" evidence="1">
    <location>
        <begin position="53"/>
        <end position="77"/>
    </location>
</feature>
<sequence length="446" mass="42047">STGGGFGGGTAGGSTGGGFGGGTAGGSTGGGFGGGTAGGSTGGGFGGGTAGGSTGGGFGGGQAGGSTGGGFGGIDFESASQSQSFQARVEADQLVRSSLSEAGVSLPSFGGGSTSGGGSTGGFGGGSTSGGGSPFGGGSTGGFGGGTSGGGSPFGGGTSGGGSSLTLDPNSQESIDAFTSQITDLAYSGAGIPAPTTESNTSASVTEEVSLPVGEVNVEAIEESTPITTATEETSIEEIPVVSGGESQSSPIEPLTASVSDGSANANSNYPSEEEFFAFVNGGSINLPEGVPSNVVNTIQSNASNISGTIQQYQQLGNQFTGGGNPFADDSIIAGGNQPEGINYPEQVTYYQNLTTQFQENPQQGVQSLLGSSSFASGNPFPSEDNQFGGGSNPFGGGSNPFAGGGTEDNQFGGGSNPFGGGSNPFAGGGNPFAGGGNPFGGGSFA</sequence>
<evidence type="ECO:0000313" key="2">
    <source>
        <dbReference type="EMBL" id="MBD2771431.1"/>
    </source>
</evidence>